<keyword evidence="6" id="KW-1185">Reference proteome</keyword>
<proteinExistence type="inferred from homology"/>
<evidence type="ECO:0000313" key="5">
    <source>
        <dbReference type="EMBL" id="TYB31781.1"/>
    </source>
</evidence>
<dbReference type="Proteomes" id="UP000324143">
    <property type="component" value="Unassembled WGS sequence"/>
</dbReference>
<dbReference type="Pfam" id="PF25989">
    <property type="entry name" value="YknX_C"/>
    <property type="match status" value="1"/>
</dbReference>
<dbReference type="NCBIfam" id="TIGR01730">
    <property type="entry name" value="RND_mfp"/>
    <property type="match status" value="1"/>
</dbReference>
<evidence type="ECO:0000256" key="1">
    <source>
        <dbReference type="ARBA" id="ARBA00009477"/>
    </source>
</evidence>
<evidence type="ECO:0000313" key="6">
    <source>
        <dbReference type="Proteomes" id="UP000324143"/>
    </source>
</evidence>
<dbReference type="EMBL" id="VSIX01000029">
    <property type="protein sequence ID" value="TYB31781.1"/>
    <property type="molecule type" value="Genomic_DNA"/>
</dbReference>
<name>A0A5D0MJS0_9BACT</name>
<feature type="domain" description="YknX-like C-terminal permuted SH3-like" evidence="4">
    <location>
        <begin position="219"/>
        <end position="284"/>
    </location>
</feature>
<dbReference type="Pfam" id="PF25954">
    <property type="entry name" value="Beta-barrel_RND_2"/>
    <property type="match status" value="1"/>
</dbReference>
<gene>
    <name evidence="5" type="ORF">FXF47_02605</name>
</gene>
<dbReference type="PANTHER" id="PTHR30469:SF15">
    <property type="entry name" value="HLYD FAMILY OF SECRETION PROTEINS"/>
    <property type="match status" value="1"/>
</dbReference>
<protein>
    <submittedName>
        <fullName evidence="5">Efflux RND transporter periplasmic adaptor subunit</fullName>
    </submittedName>
</protein>
<dbReference type="AlphaFoldDB" id="A0A5D0MJS0"/>
<dbReference type="Gene3D" id="2.40.30.170">
    <property type="match status" value="1"/>
</dbReference>
<dbReference type="PANTHER" id="PTHR30469">
    <property type="entry name" value="MULTIDRUG RESISTANCE PROTEIN MDTA"/>
    <property type="match status" value="1"/>
</dbReference>
<comment type="similarity">
    <text evidence="1">Belongs to the membrane fusion protein (MFP) (TC 8.A.1) family.</text>
</comment>
<evidence type="ECO:0000259" key="2">
    <source>
        <dbReference type="Pfam" id="PF25917"/>
    </source>
</evidence>
<organism evidence="5 6">
    <name type="scientific">Candidatus Mcinerneyibacterium aminivorans</name>
    <dbReference type="NCBI Taxonomy" id="2703815"/>
    <lineage>
        <taxon>Bacteria</taxon>
        <taxon>Candidatus Macinerneyibacteriota</taxon>
        <taxon>Candidatus Mcinerneyibacteria</taxon>
        <taxon>Candidatus Mcinerneyibacteriales</taxon>
        <taxon>Candidatus Mcinerneyibacteriaceae</taxon>
        <taxon>Candidatus Mcinerneyibacterium</taxon>
    </lineage>
</organism>
<sequence length="285" mass="32208">MKKISILFITILLVFTISCSKKKSKAKTDSKPFVSVEKVQKRTILEFFETSGTLKGSEEVDVFSKVSGKLIEYKVEEGSHVEKNQVIALVDRDVTGVEYKPAKIKSPISGILVKNYMDKGTMITPGQMPVSKVSDMTNVVLEISLPEKYFSQLKRNLKVDIKVDSFPNEEFEGSISNFSPVVEQFTHTVNTEIQIPNSNLKLRSGMFARASILFDKRKVISVPQQAIVGENHIYIYEDGKVHIKKIKKGYLYKEYVEIKEGLEEGQNIVTVGHKLLKDGLEVRVR</sequence>
<dbReference type="InterPro" id="IPR058625">
    <property type="entry name" value="MdtA-like_BSH"/>
</dbReference>
<dbReference type="InterPro" id="IPR058637">
    <property type="entry name" value="YknX-like_C"/>
</dbReference>
<dbReference type="InterPro" id="IPR058792">
    <property type="entry name" value="Beta-barrel_RND_2"/>
</dbReference>
<dbReference type="FunFam" id="2.40.30.170:FF:000010">
    <property type="entry name" value="Efflux RND transporter periplasmic adaptor subunit"/>
    <property type="match status" value="1"/>
</dbReference>
<dbReference type="Gene3D" id="2.40.50.100">
    <property type="match status" value="1"/>
</dbReference>
<evidence type="ECO:0000259" key="4">
    <source>
        <dbReference type="Pfam" id="PF25989"/>
    </source>
</evidence>
<feature type="domain" description="CusB-like beta-barrel" evidence="3">
    <location>
        <begin position="141"/>
        <end position="211"/>
    </location>
</feature>
<feature type="domain" description="Multidrug resistance protein MdtA-like barrel-sandwich hybrid" evidence="2">
    <location>
        <begin position="59"/>
        <end position="128"/>
    </location>
</feature>
<dbReference type="Gene3D" id="2.40.420.20">
    <property type="match status" value="1"/>
</dbReference>
<dbReference type="SUPFAM" id="SSF111369">
    <property type="entry name" value="HlyD-like secretion proteins"/>
    <property type="match status" value="1"/>
</dbReference>
<reference evidence="5" key="1">
    <citation type="submission" date="2019-08" db="EMBL/GenBank/DDBJ databases">
        <title>Genomic characterization of a novel candidate phylum (ARYD3) from a high temperature, high salinity tertiary oil reservoir in north central Oklahoma, USA.</title>
        <authorList>
            <person name="Youssef N.H."/>
            <person name="Yadav A."/>
            <person name="Elshahed M.S."/>
        </authorList>
    </citation>
    <scope>NUCLEOTIDE SEQUENCE [LARGE SCALE GENOMIC DNA]</scope>
    <source>
        <strain evidence="5">ARYD3</strain>
    </source>
</reference>
<dbReference type="InterPro" id="IPR006143">
    <property type="entry name" value="RND_pump_MFP"/>
</dbReference>
<comment type="caution">
    <text evidence="5">The sequence shown here is derived from an EMBL/GenBank/DDBJ whole genome shotgun (WGS) entry which is preliminary data.</text>
</comment>
<dbReference type="PROSITE" id="PS51257">
    <property type="entry name" value="PROKAR_LIPOPROTEIN"/>
    <property type="match status" value="1"/>
</dbReference>
<evidence type="ECO:0000259" key="3">
    <source>
        <dbReference type="Pfam" id="PF25954"/>
    </source>
</evidence>
<accession>A0A5D0MJS0</accession>
<dbReference type="GO" id="GO:1990281">
    <property type="term" value="C:efflux pump complex"/>
    <property type="evidence" value="ECO:0007669"/>
    <property type="project" value="TreeGrafter"/>
</dbReference>
<dbReference type="Pfam" id="PF25917">
    <property type="entry name" value="BSH_RND"/>
    <property type="match status" value="1"/>
</dbReference>
<dbReference type="GO" id="GO:0015562">
    <property type="term" value="F:efflux transmembrane transporter activity"/>
    <property type="evidence" value="ECO:0007669"/>
    <property type="project" value="TreeGrafter"/>
</dbReference>